<dbReference type="OrthoDB" id="6267610at2759"/>
<evidence type="ECO:0000313" key="1">
    <source>
        <dbReference type="EMBL" id="KAF8571780.1"/>
    </source>
</evidence>
<protein>
    <submittedName>
        <fullName evidence="1">Uncharacterized protein</fullName>
    </submittedName>
</protein>
<sequence>MRTRSAVRLLSFTIDKIQTARHNVGVASWLTGNYEQKHCPSLQSPVSTLNAVKNCSQADSIHTEEEDRLVNAARQLKLYSFPHLVKSIKQAADANVNREIGQIRRVQRRQAFAEEERQRARFRRELQEDRLLTNKIKEQAENENRFTRQAEMVLGDKHAAVTAALNTPAEIGDRYTEDHHTVCDAGLNQRSVRNTSGHDDDEDSDFTDSIDDNLLSMWHKLVRQLKGPLPDVCLCTRFCPPGHRVPPWIACANNCRFYRRPEAYLKALLDAIRSME</sequence>
<dbReference type="AlphaFoldDB" id="A0A8T0DW13"/>
<gene>
    <name evidence="1" type="ORF">P879_00148</name>
</gene>
<comment type="caution">
    <text evidence="1">The sequence shown here is derived from an EMBL/GenBank/DDBJ whole genome shotgun (WGS) entry which is preliminary data.</text>
</comment>
<accession>A0A8T0DW13</accession>
<name>A0A8T0DW13_9TREM</name>
<organism evidence="1 2">
    <name type="scientific">Paragonimus westermani</name>
    <dbReference type="NCBI Taxonomy" id="34504"/>
    <lineage>
        <taxon>Eukaryota</taxon>
        <taxon>Metazoa</taxon>
        <taxon>Spiralia</taxon>
        <taxon>Lophotrochozoa</taxon>
        <taxon>Platyhelminthes</taxon>
        <taxon>Trematoda</taxon>
        <taxon>Digenea</taxon>
        <taxon>Plagiorchiida</taxon>
        <taxon>Troglotremata</taxon>
        <taxon>Troglotrematidae</taxon>
        <taxon>Paragonimus</taxon>
    </lineage>
</organism>
<evidence type="ECO:0000313" key="2">
    <source>
        <dbReference type="Proteomes" id="UP000699462"/>
    </source>
</evidence>
<dbReference type="EMBL" id="JTDF01000326">
    <property type="protein sequence ID" value="KAF8571780.1"/>
    <property type="molecule type" value="Genomic_DNA"/>
</dbReference>
<dbReference type="Proteomes" id="UP000699462">
    <property type="component" value="Unassembled WGS sequence"/>
</dbReference>
<keyword evidence="2" id="KW-1185">Reference proteome</keyword>
<reference evidence="1 2" key="1">
    <citation type="submission" date="2019-07" db="EMBL/GenBank/DDBJ databases">
        <title>Annotation for the trematode Paragonimus westermani.</title>
        <authorList>
            <person name="Choi Y.-J."/>
        </authorList>
    </citation>
    <scope>NUCLEOTIDE SEQUENCE [LARGE SCALE GENOMIC DNA]</scope>
    <source>
        <strain evidence="1">180907_Pwestermani</strain>
    </source>
</reference>
<proteinExistence type="predicted"/>